<organism evidence="2 3">
    <name type="scientific">Halomicronema hongdechloris C2206</name>
    <dbReference type="NCBI Taxonomy" id="1641165"/>
    <lineage>
        <taxon>Bacteria</taxon>
        <taxon>Bacillati</taxon>
        <taxon>Cyanobacteriota</taxon>
        <taxon>Cyanophyceae</taxon>
        <taxon>Nodosilineales</taxon>
        <taxon>Nodosilineaceae</taxon>
        <taxon>Halomicronema</taxon>
    </lineage>
</organism>
<dbReference type="EMBL" id="CP021983">
    <property type="protein sequence ID" value="ASC71886.1"/>
    <property type="molecule type" value="Genomic_DNA"/>
</dbReference>
<dbReference type="RefSeq" id="WP_080807638.1">
    <property type="nucleotide sequence ID" value="NZ_CP021983.2"/>
</dbReference>
<reference evidence="2 3" key="1">
    <citation type="journal article" date="2016" name="Biochim. Biophys. Acta">
        <title>Characterization of red-shifted phycobilisomes isolated from the chlorophyll f-containing cyanobacterium Halomicronema hongdechloris.</title>
        <authorList>
            <person name="Li Y."/>
            <person name="Lin Y."/>
            <person name="Garvey C.J."/>
            <person name="Birch D."/>
            <person name="Corkery R.W."/>
            <person name="Loughlin P.C."/>
            <person name="Scheer H."/>
            <person name="Willows R.D."/>
            <person name="Chen M."/>
        </authorList>
    </citation>
    <scope>NUCLEOTIDE SEQUENCE [LARGE SCALE GENOMIC DNA]</scope>
    <source>
        <strain evidence="2 3">C2206</strain>
    </source>
</reference>
<dbReference type="AlphaFoldDB" id="A0A1Z3HNP0"/>
<keyword evidence="3" id="KW-1185">Reference proteome</keyword>
<gene>
    <name evidence="2" type="ORF">XM38_028400</name>
</gene>
<evidence type="ECO:0000313" key="2">
    <source>
        <dbReference type="EMBL" id="ASC71886.1"/>
    </source>
</evidence>
<feature type="region of interest" description="Disordered" evidence="1">
    <location>
        <begin position="282"/>
        <end position="311"/>
    </location>
</feature>
<evidence type="ECO:0000313" key="3">
    <source>
        <dbReference type="Proteomes" id="UP000191901"/>
    </source>
</evidence>
<sequence length="647" mass="74127">MPEFPPIQNMAAVLNKRSFPTITLWNRLEARPRRDTFDLAFKVEVRDALWMLCKQWQMGEFQGDDAGSPIFAKVHMGTTRLTKYQPHGHDPRPFSDDVPLEAQVENRPIPFTIGEQFISLNLRLLMGRHWLKLVNQSIGNFNADYIQQYPIAEPDPNDAADAQICAHPEVWQQVTAVAGRMMDGYAFYRYLMGDPAHRAYDNTSIPVDSRPEVDRLADRFLSWFQRQFYQPAETLGEAWKPSQLEYQFACSAPVADEEMVYVAQGYHQGQLDWYNLDVDPNQRELTIPNPPPSSDPETPDPDASNPQDSAPTPLSFIPVQVSYDGMPNTRWWAFEDRKTNFGDINPKTRDLSKLLFIEFGLVYANDWFLISYPLSVGSIARVKGMAVTNVFGERIWVEPAGRGEDDDWQRWSMFTINTQGQNQEAADLSLLLLPTVPKIQEGRSLEEISLIRDEMANMVWGIETHIPLPSGDSKSGSEAGYELYNHYKRLLGQDIEAGRIVPPPETYNAPIRYQAMNRVPEQWIPFIPVHVENDNRQIQLQRASMPRILSGSPDRPKVKPRTVLLREGLDLPDDLEKQRYFIYEEEVPRAGVKVSQRYQRTRWHRGTIYTWLGVRKQTGRGEGNSGLVFDSLVNVPANQRMVAEPSE</sequence>
<dbReference type="OrthoDB" id="9763471at2"/>
<protein>
    <submittedName>
        <fullName evidence="2">Uncharacterized protein</fullName>
    </submittedName>
</protein>
<name>A0A1Z3HNP0_9CYAN</name>
<evidence type="ECO:0000256" key="1">
    <source>
        <dbReference type="SAM" id="MobiDB-lite"/>
    </source>
</evidence>
<dbReference type="Proteomes" id="UP000191901">
    <property type="component" value="Chromosome"/>
</dbReference>
<proteinExistence type="predicted"/>
<dbReference type="STRING" id="1641165.XM38_08410"/>
<accession>A0A1Z3HNP0</accession>
<dbReference type="KEGG" id="hhg:XM38_028400"/>